<evidence type="ECO:0000313" key="3">
    <source>
        <dbReference type="Proteomes" id="UP000181942"/>
    </source>
</evidence>
<dbReference type="InterPro" id="IPR014710">
    <property type="entry name" value="RmlC-like_jellyroll"/>
</dbReference>
<dbReference type="Proteomes" id="UP000181942">
    <property type="component" value="Unassembled WGS sequence"/>
</dbReference>
<dbReference type="Pfam" id="PF07883">
    <property type="entry name" value="Cupin_2"/>
    <property type="match status" value="1"/>
</dbReference>
<protein>
    <submittedName>
        <fullName evidence="2">Cupin domain-containing protein</fullName>
    </submittedName>
</protein>
<evidence type="ECO:0000259" key="1">
    <source>
        <dbReference type="Pfam" id="PF07883"/>
    </source>
</evidence>
<reference evidence="2 3" key="1">
    <citation type="submission" date="2016-10" db="EMBL/GenBank/DDBJ databases">
        <authorList>
            <person name="de Groot N.N."/>
        </authorList>
    </citation>
    <scope>NUCLEOTIDE SEQUENCE [LARGE SCALE GENOMIC DNA]</scope>
    <source>
        <strain evidence="2 3">OK461</strain>
    </source>
</reference>
<dbReference type="SUPFAM" id="SSF51182">
    <property type="entry name" value="RmlC-like cupins"/>
    <property type="match status" value="1"/>
</dbReference>
<dbReference type="EMBL" id="FONR01000023">
    <property type="protein sequence ID" value="SFG58968.1"/>
    <property type="molecule type" value="Genomic_DNA"/>
</dbReference>
<proteinExistence type="predicted"/>
<sequence length="189" mass="21251">MARPGDTLHLGKDKLTFLTTAAETDGAFVEVEVEYAPAVIKPPQHYHPRQTEHMRLKSGRLSLQLDGVLHEYEQGADFYIPPGAVHSMWNPGPEPTRVIWRTTPAYRTETVFETLWGLTNEGRLRPDGTPRLQMPLLALAFRDEYRVVTGRPYPLDTALCLLLSPLSLACGYRPTYRPPQNTATLQPTA</sequence>
<accession>A0A1I2T2L9</accession>
<gene>
    <name evidence="2" type="ORF">SAMN02787118_12385</name>
</gene>
<dbReference type="RefSeq" id="WP_075032263.1">
    <property type="nucleotide sequence ID" value="NZ_FONR01000023.1"/>
</dbReference>
<evidence type="ECO:0000313" key="2">
    <source>
        <dbReference type="EMBL" id="SFG58968.1"/>
    </source>
</evidence>
<organism evidence="2 3">
    <name type="scientific">Streptomyces mirabilis</name>
    <dbReference type="NCBI Taxonomy" id="68239"/>
    <lineage>
        <taxon>Bacteria</taxon>
        <taxon>Bacillati</taxon>
        <taxon>Actinomycetota</taxon>
        <taxon>Actinomycetes</taxon>
        <taxon>Kitasatosporales</taxon>
        <taxon>Streptomycetaceae</taxon>
        <taxon>Streptomyces</taxon>
    </lineage>
</organism>
<dbReference type="AlphaFoldDB" id="A0A1I2T2L9"/>
<name>A0A1I2T2L9_9ACTN</name>
<dbReference type="PANTHER" id="PTHR36440">
    <property type="entry name" value="PUTATIVE (AFU_ORTHOLOGUE AFUA_8G07350)-RELATED"/>
    <property type="match status" value="1"/>
</dbReference>
<dbReference type="PANTHER" id="PTHR36440:SF1">
    <property type="entry name" value="PUTATIVE (AFU_ORTHOLOGUE AFUA_8G07350)-RELATED"/>
    <property type="match status" value="1"/>
</dbReference>
<dbReference type="OrthoDB" id="9791637at2"/>
<dbReference type="InterPro" id="IPR013096">
    <property type="entry name" value="Cupin_2"/>
</dbReference>
<dbReference type="Gene3D" id="2.60.120.10">
    <property type="entry name" value="Jelly Rolls"/>
    <property type="match status" value="1"/>
</dbReference>
<dbReference type="InterPro" id="IPR011051">
    <property type="entry name" value="RmlC_Cupin_sf"/>
</dbReference>
<dbReference type="InterPro" id="IPR053146">
    <property type="entry name" value="QDO-like"/>
</dbReference>
<feature type="domain" description="Cupin type-2" evidence="1">
    <location>
        <begin position="32"/>
        <end position="100"/>
    </location>
</feature>